<dbReference type="GO" id="GO:0061599">
    <property type="term" value="F:molybdopterin molybdotransferase activity"/>
    <property type="evidence" value="ECO:0007669"/>
    <property type="project" value="UniProtKB-UniRule"/>
</dbReference>
<name>A0A258CVG7_CAUVI</name>
<keyword evidence="4 6" id="KW-0501">Molybdenum cofactor biosynthesis</keyword>
<dbReference type="InterPro" id="IPR001453">
    <property type="entry name" value="MoaB/Mog_dom"/>
</dbReference>
<dbReference type="GO" id="GO:0006777">
    <property type="term" value="P:Mo-molybdopterin cofactor biosynthetic process"/>
    <property type="evidence" value="ECO:0007669"/>
    <property type="project" value="UniProtKB-UniRule"/>
</dbReference>
<evidence type="ECO:0000256" key="2">
    <source>
        <dbReference type="ARBA" id="ARBA00005046"/>
    </source>
</evidence>
<comment type="similarity">
    <text evidence="3 6">Belongs to the MoeA family.</text>
</comment>
<dbReference type="AlphaFoldDB" id="A0A258CVG7"/>
<comment type="pathway">
    <text evidence="2 6">Cofactor biosynthesis; molybdopterin biosynthesis.</text>
</comment>
<dbReference type="InterPro" id="IPR005111">
    <property type="entry name" value="MoeA_C_domain_IV"/>
</dbReference>
<dbReference type="InterPro" id="IPR036425">
    <property type="entry name" value="MoaB/Mog-like_dom_sf"/>
</dbReference>
<dbReference type="InterPro" id="IPR005110">
    <property type="entry name" value="MoeA_linker/N"/>
</dbReference>
<evidence type="ECO:0000256" key="6">
    <source>
        <dbReference type="RuleBase" id="RU365090"/>
    </source>
</evidence>
<proteinExistence type="inferred from homology"/>
<organism evidence="8 9">
    <name type="scientific">Caulobacter vibrioides</name>
    <name type="common">Caulobacter crescentus</name>
    <dbReference type="NCBI Taxonomy" id="155892"/>
    <lineage>
        <taxon>Bacteria</taxon>
        <taxon>Pseudomonadati</taxon>
        <taxon>Pseudomonadota</taxon>
        <taxon>Alphaproteobacteria</taxon>
        <taxon>Caulobacterales</taxon>
        <taxon>Caulobacteraceae</taxon>
        <taxon>Caulobacter</taxon>
    </lineage>
</organism>
<evidence type="ECO:0000313" key="9">
    <source>
        <dbReference type="Proteomes" id="UP000215616"/>
    </source>
</evidence>
<dbReference type="SUPFAM" id="SSF63882">
    <property type="entry name" value="MoeA N-terminal region -like"/>
    <property type="match status" value="1"/>
</dbReference>
<comment type="function">
    <text evidence="1 6">Catalyzes the insertion of molybdate into adenylated molybdopterin with the concomitant release of AMP.</text>
</comment>
<dbReference type="GO" id="GO:0046872">
    <property type="term" value="F:metal ion binding"/>
    <property type="evidence" value="ECO:0007669"/>
    <property type="project" value="UniProtKB-UniRule"/>
</dbReference>
<dbReference type="Pfam" id="PF00994">
    <property type="entry name" value="MoCF_biosynth"/>
    <property type="match status" value="1"/>
</dbReference>
<evidence type="ECO:0000256" key="4">
    <source>
        <dbReference type="ARBA" id="ARBA00023150"/>
    </source>
</evidence>
<evidence type="ECO:0000313" key="8">
    <source>
        <dbReference type="EMBL" id="OYW99353.1"/>
    </source>
</evidence>
<dbReference type="CDD" id="cd00887">
    <property type="entry name" value="MoeA"/>
    <property type="match status" value="1"/>
</dbReference>
<comment type="cofactor">
    <cofactor evidence="6">
        <name>Mg(2+)</name>
        <dbReference type="ChEBI" id="CHEBI:18420"/>
    </cofactor>
</comment>
<dbReference type="SMART" id="SM00852">
    <property type="entry name" value="MoCF_biosynth"/>
    <property type="match status" value="1"/>
</dbReference>
<dbReference type="PANTHER" id="PTHR10192:SF5">
    <property type="entry name" value="GEPHYRIN"/>
    <property type="match status" value="1"/>
</dbReference>
<dbReference type="Gene3D" id="2.170.190.11">
    <property type="entry name" value="Molybdopterin biosynthesis moea protein, domain 3"/>
    <property type="match status" value="1"/>
</dbReference>
<dbReference type="GO" id="GO:0005829">
    <property type="term" value="C:cytosol"/>
    <property type="evidence" value="ECO:0007669"/>
    <property type="project" value="TreeGrafter"/>
</dbReference>
<keyword evidence="6 8" id="KW-0808">Transferase</keyword>
<dbReference type="InterPro" id="IPR036688">
    <property type="entry name" value="MoeA_C_domain_IV_sf"/>
</dbReference>
<dbReference type="PANTHER" id="PTHR10192">
    <property type="entry name" value="MOLYBDOPTERIN BIOSYNTHESIS PROTEIN"/>
    <property type="match status" value="1"/>
</dbReference>
<dbReference type="Gene3D" id="3.90.105.10">
    <property type="entry name" value="Molybdopterin biosynthesis moea protein, domain 2"/>
    <property type="match status" value="1"/>
</dbReference>
<evidence type="ECO:0000256" key="1">
    <source>
        <dbReference type="ARBA" id="ARBA00002901"/>
    </source>
</evidence>
<comment type="caution">
    <text evidence="8">The sequence shown here is derived from an EMBL/GenBank/DDBJ whole genome shotgun (WGS) entry which is preliminary data.</text>
</comment>
<feature type="domain" description="MoaB/Mog" evidence="7">
    <location>
        <begin position="175"/>
        <end position="314"/>
    </location>
</feature>
<evidence type="ECO:0000256" key="5">
    <source>
        <dbReference type="ARBA" id="ARBA00047317"/>
    </source>
</evidence>
<dbReference type="Gene3D" id="2.40.340.10">
    <property type="entry name" value="MoeA, C-terminal, domain IV"/>
    <property type="match status" value="1"/>
</dbReference>
<dbReference type="InterPro" id="IPR038987">
    <property type="entry name" value="MoeA-like"/>
</dbReference>
<dbReference type="Proteomes" id="UP000215616">
    <property type="component" value="Unassembled WGS sequence"/>
</dbReference>
<dbReference type="EC" id="2.10.1.1" evidence="6"/>
<dbReference type="Pfam" id="PF03453">
    <property type="entry name" value="MoeA_N"/>
    <property type="match status" value="1"/>
</dbReference>
<protein>
    <recommendedName>
        <fullName evidence="6">Molybdopterin molybdenumtransferase</fullName>
        <ecNumber evidence="6">2.10.1.1</ecNumber>
    </recommendedName>
</protein>
<sequence>MISYDQASTLVMGLAQPLGRETVRLDKADGRILAAAIVARRATPCADVSAMDGYAVRDDDLTDAPVRLAVVGDAYAGQAFEGVLTPRACVRIFTGAAAPAGTDRVVIQEEVAREGPLALFAQPPSGPRNLRLAGSDFKAGDVLVEAGLRLNAQRLVAVAAADQARVSVVVRPRVLIIGTGDELDEPGRPSRIRPGIPESVTFGVAALARAWGGKVVDRWRVGDELPALEKAARSAVGLADIIVVTGGASVGERDFAKTMFAPLDLDLIFSKVAIKPGKPVWLGRVHRALIVGLPGNPTSALVTARLFLAPLIAGLAGLDPTQAAGWRLEALTAPLGPCGDRETFVRGRRTQGGVEPVGDQDASAQKALAMSDVLIRRRPGATAAAVGTRVETLDF</sequence>
<evidence type="ECO:0000256" key="3">
    <source>
        <dbReference type="ARBA" id="ARBA00010763"/>
    </source>
</evidence>
<dbReference type="UniPathway" id="UPA00344"/>
<reference evidence="8 9" key="1">
    <citation type="submission" date="2017-03" db="EMBL/GenBank/DDBJ databases">
        <title>Lifting the veil on microbial sulfur biogeochemistry in mining wastewaters.</title>
        <authorList>
            <person name="Kantor R.S."/>
            <person name="Colenbrander Nelson T."/>
            <person name="Marshall S."/>
            <person name="Bennett D."/>
            <person name="Apte S."/>
            <person name="Camacho D."/>
            <person name="Thomas B.C."/>
            <person name="Warren L.A."/>
            <person name="Banfield J.F."/>
        </authorList>
    </citation>
    <scope>NUCLEOTIDE SEQUENCE [LARGE SCALE GENOMIC DNA]</scope>
    <source>
        <strain evidence="8">32-67-7</strain>
    </source>
</reference>
<dbReference type="Pfam" id="PF03454">
    <property type="entry name" value="MoeA_C"/>
    <property type="match status" value="1"/>
</dbReference>
<dbReference type="EMBL" id="NCDQ01000406">
    <property type="protein sequence ID" value="OYW99353.1"/>
    <property type="molecule type" value="Genomic_DNA"/>
</dbReference>
<keyword evidence="6" id="KW-0460">Magnesium</keyword>
<keyword evidence="6" id="KW-0500">Molybdenum</keyword>
<dbReference type="SUPFAM" id="SSF53218">
    <property type="entry name" value="Molybdenum cofactor biosynthesis proteins"/>
    <property type="match status" value="1"/>
</dbReference>
<comment type="catalytic activity">
    <reaction evidence="5">
        <text>adenylyl-molybdopterin + molybdate = Mo-molybdopterin + AMP + H(+)</text>
        <dbReference type="Rhea" id="RHEA:35047"/>
        <dbReference type="ChEBI" id="CHEBI:15378"/>
        <dbReference type="ChEBI" id="CHEBI:36264"/>
        <dbReference type="ChEBI" id="CHEBI:62727"/>
        <dbReference type="ChEBI" id="CHEBI:71302"/>
        <dbReference type="ChEBI" id="CHEBI:456215"/>
        <dbReference type="EC" id="2.10.1.1"/>
    </reaction>
</comment>
<dbReference type="Gene3D" id="3.40.980.10">
    <property type="entry name" value="MoaB/Mog-like domain"/>
    <property type="match status" value="1"/>
</dbReference>
<keyword evidence="6" id="KW-0479">Metal-binding</keyword>
<dbReference type="SUPFAM" id="SSF63867">
    <property type="entry name" value="MoeA C-terminal domain-like"/>
    <property type="match status" value="1"/>
</dbReference>
<gene>
    <name evidence="8" type="ORF">B7Z12_18210</name>
</gene>
<accession>A0A258CVG7</accession>
<dbReference type="InterPro" id="IPR036135">
    <property type="entry name" value="MoeA_linker/N_sf"/>
</dbReference>
<evidence type="ECO:0000259" key="7">
    <source>
        <dbReference type="SMART" id="SM00852"/>
    </source>
</evidence>